<dbReference type="HAMAP" id="MF_00356">
    <property type="entry name" value="DNApol_PolC"/>
    <property type="match status" value="1"/>
</dbReference>
<dbReference type="PANTHER" id="PTHR32294:SF5">
    <property type="entry name" value="DNA POLYMERASE III POLC-TYPE"/>
    <property type="match status" value="1"/>
</dbReference>
<dbReference type="InterPro" id="IPR003141">
    <property type="entry name" value="Pol/His_phosphatase_N"/>
</dbReference>
<dbReference type="Gene3D" id="1.10.150.700">
    <property type="entry name" value="PolC, middle finger domain"/>
    <property type="match status" value="1"/>
</dbReference>
<comment type="catalytic activity">
    <reaction evidence="6 7">
        <text>DNA(n) + a 2'-deoxyribonucleoside 5'-triphosphate = DNA(n+1) + diphosphate</text>
        <dbReference type="Rhea" id="RHEA:22508"/>
        <dbReference type="Rhea" id="RHEA-COMP:17339"/>
        <dbReference type="Rhea" id="RHEA-COMP:17340"/>
        <dbReference type="ChEBI" id="CHEBI:33019"/>
        <dbReference type="ChEBI" id="CHEBI:61560"/>
        <dbReference type="ChEBI" id="CHEBI:173112"/>
        <dbReference type="EC" id="2.7.7.7"/>
    </reaction>
</comment>
<dbReference type="Proteomes" id="UP000295757">
    <property type="component" value="Unassembled WGS sequence"/>
</dbReference>
<dbReference type="Gene3D" id="3.30.420.10">
    <property type="entry name" value="Ribonuclease H-like superfamily/Ribonuclease H"/>
    <property type="match status" value="1"/>
</dbReference>
<accession>A0A4R7UDK1</accession>
<keyword evidence="7" id="KW-0378">Hydrolase</keyword>
<dbReference type="Pfam" id="PF00929">
    <property type="entry name" value="RNase_T"/>
    <property type="match status" value="1"/>
</dbReference>
<keyword evidence="1 7" id="KW-0808">Transferase</keyword>
<dbReference type="RefSeq" id="WP_134111182.1">
    <property type="nucleotide sequence ID" value="NZ_SOCN01000004.1"/>
</dbReference>
<dbReference type="GO" id="GO:0006261">
    <property type="term" value="P:DNA-templated DNA replication"/>
    <property type="evidence" value="ECO:0007669"/>
    <property type="project" value="UniProtKB-UniRule"/>
</dbReference>
<keyword evidence="5 7" id="KW-0239">DNA-directed DNA polymerase</keyword>
<dbReference type="InterPro" id="IPR004013">
    <property type="entry name" value="PHP_dom"/>
</dbReference>
<dbReference type="InterPro" id="IPR036397">
    <property type="entry name" value="RNaseH_sf"/>
</dbReference>
<keyword evidence="2 7" id="KW-0548">Nucleotidyltransferase</keyword>
<dbReference type="SMART" id="SM00481">
    <property type="entry name" value="POLIIIAc"/>
    <property type="match status" value="1"/>
</dbReference>
<evidence type="ECO:0000256" key="4">
    <source>
        <dbReference type="ARBA" id="ARBA00022839"/>
    </source>
</evidence>
<evidence type="ECO:0000313" key="10">
    <source>
        <dbReference type="EMBL" id="TDV23036.1"/>
    </source>
</evidence>
<evidence type="ECO:0000256" key="2">
    <source>
        <dbReference type="ARBA" id="ARBA00022695"/>
    </source>
</evidence>
<evidence type="ECO:0000259" key="8">
    <source>
        <dbReference type="SMART" id="SM00479"/>
    </source>
</evidence>
<evidence type="ECO:0000256" key="3">
    <source>
        <dbReference type="ARBA" id="ARBA00022705"/>
    </source>
</evidence>
<dbReference type="InterPro" id="IPR044923">
    <property type="entry name" value="PolC_middle_finger_sf"/>
</dbReference>
<gene>
    <name evidence="7" type="primary">polC</name>
    <name evidence="10" type="ORF">BCF59_0659</name>
</gene>
<comment type="subcellular location">
    <subcellularLocation>
        <location evidence="7">Cytoplasm</location>
    </subcellularLocation>
</comment>
<dbReference type="Gene3D" id="2.40.50.140">
    <property type="entry name" value="Nucleic acid-binding proteins"/>
    <property type="match status" value="1"/>
</dbReference>
<dbReference type="InterPro" id="IPR006308">
    <property type="entry name" value="Pol_III_a_PolC-type_gram_pos"/>
</dbReference>
<dbReference type="FunFam" id="3.30.420.10:FF:000045">
    <property type="entry name" value="3'-5' exonuclease DinG"/>
    <property type="match status" value="1"/>
</dbReference>
<keyword evidence="3 7" id="KW-0235">DNA replication</keyword>
<dbReference type="Gene3D" id="3.30.1900.20">
    <property type="match status" value="1"/>
</dbReference>
<organism evidence="10 11">
    <name type="scientific">Mycoplasmopsis mustelae</name>
    <dbReference type="NCBI Taxonomy" id="171289"/>
    <lineage>
        <taxon>Bacteria</taxon>
        <taxon>Bacillati</taxon>
        <taxon>Mycoplasmatota</taxon>
        <taxon>Mycoplasmoidales</taxon>
        <taxon>Metamycoplasmataceae</taxon>
        <taxon>Mycoplasmopsis</taxon>
    </lineage>
</organism>
<dbReference type="Pfam" id="PF17657">
    <property type="entry name" value="DNA_pol3_finger"/>
    <property type="match status" value="1"/>
</dbReference>
<dbReference type="Pfam" id="PF02811">
    <property type="entry name" value="PHP"/>
    <property type="match status" value="1"/>
</dbReference>
<feature type="domain" description="Exonuclease" evidence="8">
    <location>
        <begin position="420"/>
        <end position="589"/>
    </location>
</feature>
<protein>
    <recommendedName>
        <fullName evidence="7">DNA polymerase III PolC-type</fullName>
        <shortName evidence="7">PolIII</shortName>
        <ecNumber evidence="7">2.7.7.7</ecNumber>
    </recommendedName>
</protein>
<reference evidence="10 11" key="1">
    <citation type="submission" date="2019-03" db="EMBL/GenBank/DDBJ databases">
        <title>Genomic Encyclopedia of Archaeal and Bacterial Type Strains, Phase II (KMG-II): from individual species to whole genera.</title>
        <authorList>
            <person name="Goeker M."/>
        </authorList>
    </citation>
    <scope>NUCLEOTIDE SEQUENCE [LARGE SCALE GENOMIC DNA]</scope>
    <source>
        <strain evidence="10 11">ATCC 35214</strain>
    </source>
</reference>
<dbReference type="Gene3D" id="3.20.20.140">
    <property type="entry name" value="Metal-dependent hydrolases"/>
    <property type="match status" value="2"/>
</dbReference>
<dbReference type="SMART" id="SM00479">
    <property type="entry name" value="EXOIII"/>
    <property type="match status" value="1"/>
</dbReference>
<dbReference type="PANTHER" id="PTHR32294">
    <property type="entry name" value="DNA POLYMERASE III SUBUNIT ALPHA"/>
    <property type="match status" value="1"/>
</dbReference>
<dbReference type="InterPro" id="IPR012340">
    <property type="entry name" value="NA-bd_OB-fold"/>
</dbReference>
<comment type="function">
    <text evidence="7">Required for replicative DNA synthesis. This DNA polymerase also exhibits 3' to 5' exonuclease activity.</text>
</comment>
<dbReference type="Gene3D" id="6.10.140.1510">
    <property type="match status" value="1"/>
</dbReference>
<dbReference type="InterPro" id="IPR012337">
    <property type="entry name" value="RNaseH-like_sf"/>
</dbReference>
<dbReference type="EMBL" id="SOCN01000004">
    <property type="protein sequence ID" value="TDV23036.1"/>
    <property type="molecule type" value="Genomic_DNA"/>
</dbReference>
<keyword evidence="7" id="KW-0963">Cytoplasm</keyword>
<dbReference type="OrthoDB" id="9804290at2"/>
<dbReference type="CDD" id="cd06127">
    <property type="entry name" value="DEDDh"/>
    <property type="match status" value="1"/>
</dbReference>
<dbReference type="NCBIfam" id="TIGR01405">
    <property type="entry name" value="polC_Gram_pos"/>
    <property type="match status" value="1"/>
</dbReference>
<dbReference type="InterPro" id="IPR040982">
    <property type="entry name" value="DNA_pol3_finger"/>
</dbReference>
<dbReference type="Gene3D" id="1.10.150.870">
    <property type="match status" value="1"/>
</dbReference>
<dbReference type="InterPro" id="IPR029460">
    <property type="entry name" value="DNAPol_HHH"/>
</dbReference>
<evidence type="ECO:0000256" key="1">
    <source>
        <dbReference type="ARBA" id="ARBA00022679"/>
    </source>
</evidence>
<dbReference type="GO" id="GO:0008408">
    <property type="term" value="F:3'-5' exonuclease activity"/>
    <property type="evidence" value="ECO:0007669"/>
    <property type="project" value="UniProtKB-UniRule"/>
</dbReference>
<name>A0A4R7UDK1_9BACT</name>
<comment type="caution">
    <text evidence="10">The sequence shown here is derived from an EMBL/GenBank/DDBJ whole genome shotgun (WGS) entry which is preliminary data.</text>
</comment>
<evidence type="ECO:0000256" key="5">
    <source>
        <dbReference type="ARBA" id="ARBA00022932"/>
    </source>
</evidence>
<dbReference type="EC" id="2.7.7.7" evidence="7"/>
<dbReference type="Pfam" id="PF07733">
    <property type="entry name" value="DNA_pol3_alpha"/>
    <property type="match status" value="2"/>
</dbReference>
<dbReference type="GO" id="GO:0005737">
    <property type="term" value="C:cytoplasm"/>
    <property type="evidence" value="ECO:0007669"/>
    <property type="project" value="UniProtKB-SubCell"/>
</dbReference>
<dbReference type="InterPro" id="IPR013520">
    <property type="entry name" value="Ribonucl_H"/>
</dbReference>
<dbReference type="SUPFAM" id="SSF53098">
    <property type="entry name" value="Ribonuclease H-like"/>
    <property type="match status" value="1"/>
</dbReference>
<dbReference type="NCBIfam" id="NF001688">
    <property type="entry name" value="PRK00448.1"/>
    <property type="match status" value="1"/>
</dbReference>
<dbReference type="InterPro" id="IPR004805">
    <property type="entry name" value="DnaE2/DnaE/PolC"/>
</dbReference>
<evidence type="ECO:0000259" key="9">
    <source>
        <dbReference type="SMART" id="SM00481"/>
    </source>
</evidence>
<comment type="similarity">
    <text evidence="7">Belongs to the DNA polymerase type-C family. PolC subfamily.</text>
</comment>
<evidence type="ECO:0000256" key="6">
    <source>
        <dbReference type="ARBA" id="ARBA00049244"/>
    </source>
</evidence>
<dbReference type="Pfam" id="PF14579">
    <property type="entry name" value="HHH_6"/>
    <property type="match status" value="1"/>
</dbReference>
<feature type="domain" description="Polymerase/histidinol phosphatase N-terminal" evidence="9">
    <location>
        <begin position="332"/>
        <end position="399"/>
    </location>
</feature>
<sequence>MGFYKDQSFANFANEINLGYIEAYEEAYITEFRELNKQHNHQRIIEVNLHLQYAPKVSDFLKLLYALKRNRGLKYQVVFTVYDYVIDAPMFREYIMTIITEKAKFNKFKNLYQLLIEKPTFLYVNHDSQDWYIFYDDFSLQSEINEAVEFLTKKMHEFGYLKFKIWAKWHEKEVIDNSPEVDLSEVYNKLKAEQTKVIITQNSNSKYRKANRKEYFKTTISEIANFDTNRENHPISFEGLIYKTDVIERTNLKIYKYNITDLTDAISATQFVSVNDFDYIKPFNVDDYVKINGMVTFSQVGSELKKSVKIDVITKIESPFTSRTDEAVIKRVELNTKSKMNAMDSVFDVSNIVKIAKQFGHKAVAVMDSNSVQSFPKFVAEAKKAGIKPIYGASFDMIDSNNQIILTQSFNKEADLLAAEYVVFDIETTSLSPKLGEIIEFGATIIKNTKQVKSEQFFIKSKQPLSQFTKNLTNITQEMIDQEGLQLNVALDKIYEILNNKVAVAHNANFDMHFIFQKFIDAKRPLPNTIFLDSLMVSRILFSEKNKHSLGDFCKYFDINYDSQVAHRADYDAEILSRAFVQALYKFKENNVITFDDLYNYLPDAKNFYRRIRAINSQYSIIVKNQDGLRDLFKLISLTLTQRFWGQPKLFYTDIKKNKNLLIGSGGLKGELIYALLYSSDIKINEIIDRCDYIEIPHIDALKHYYQKSEYSKAEIESLLNELIQLAISKNKIIVAISDSRYENQGDQIYYKNLVYTKGLGGSRHFLLRTKNSEKEQDSTFEDETKRDKVKKIDMTVVPDLYFLTTKEMLDGFAFLNNPQLAYDIVIKNTNLIADMIDEDIVVIKDKLYPPVFDNSKTKLKNLVYQTAKEKYGENLPEIIQQRIKSELNPILEYNFDVIYWISHILVKKSLDNGYLVGSRGSVGSSLVATLAGITEVNPLPPHYICDNCKYFELVANPPTTSGFDLDDKHCPKCNFLMDKDGNSIPFETFLGFKADKVPDIDLNFSGDYQKNIHDEIKLIFGEDKTFRAGTISTIKGKTGFGYIKKVCEEFGFNYSNDFIDFLSSKLEDVKRTTGQHPGGIIIIPNQFIVEDFTPINYPADDVSLDWKTTHFDYRAIHDNIIKFDILGHVDPTAIRMLENLTGINVKTDIPKKDPKVMSLFSTTEAMSITPAHLGGESTGALGLPEFGTAFVRKMLHDAQPRSFADLISLSGLSHGTDVWKGNAQDLIKKEGMKLNEVISCRDDIMNFLIQIGVEPLYAFNIMEKVRKGKGLTSDEETHLKACNVPEWAIHSMKLIKYMFPKAHATAYVLMAWRVAWFKLYKPLEYYATYFSTRVEEFELETLINDTEITKINRRITELNALKDPKVNEKELLTTLEIARECYARGFKIANINLKTSKAKEWVIDYQNKCLIPPFTSIKNLGLSAAEKIIIARDERDFLSKEDFKIRSGINQTLFKKIEEFGILDHLSENDQMKLF</sequence>
<evidence type="ECO:0000313" key="11">
    <source>
        <dbReference type="Proteomes" id="UP000295757"/>
    </source>
</evidence>
<dbReference type="GO" id="GO:0003677">
    <property type="term" value="F:DNA binding"/>
    <property type="evidence" value="ECO:0007669"/>
    <property type="project" value="UniProtKB-UniRule"/>
</dbReference>
<evidence type="ECO:0000256" key="7">
    <source>
        <dbReference type="HAMAP-Rule" id="MF_00356"/>
    </source>
</evidence>
<proteinExistence type="inferred from homology"/>
<keyword evidence="4 7" id="KW-0269">Exonuclease</keyword>
<dbReference type="GO" id="GO:0003887">
    <property type="term" value="F:DNA-directed DNA polymerase activity"/>
    <property type="evidence" value="ECO:0007669"/>
    <property type="project" value="UniProtKB-UniRule"/>
</dbReference>
<keyword evidence="11" id="KW-1185">Reference proteome</keyword>
<dbReference type="InterPro" id="IPR011708">
    <property type="entry name" value="DNA_pol3_alpha_NTPase_dom"/>
</dbReference>
<keyword evidence="7" id="KW-0540">Nuclease</keyword>